<evidence type="ECO:0000313" key="2">
    <source>
        <dbReference type="Proteomes" id="UP000282211"/>
    </source>
</evidence>
<evidence type="ECO:0000313" key="1">
    <source>
        <dbReference type="EMBL" id="RKQ71512.1"/>
    </source>
</evidence>
<dbReference type="Proteomes" id="UP000282211">
    <property type="component" value="Unassembled WGS sequence"/>
</dbReference>
<protein>
    <submittedName>
        <fullName evidence="1">Uncharacterized protein</fullName>
    </submittedName>
</protein>
<dbReference type="AlphaFoldDB" id="A0A420WKR8"/>
<comment type="caution">
    <text evidence="1">The sequence shown here is derived from an EMBL/GenBank/DDBJ whole genome shotgun (WGS) entry which is preliminary data.</text>
</comment>
<reference evidence="1 2" key="1">
    <citation type="submission" date="2018-10" db="EMBL/GenBank/DDBJ databases">
        <title>Genomic Encyclopedia of Type Strains, Phase IV (KMG-IV): sequencing the most valuable type-strain genomes for metagenomic binning, comparative biology and taxonomic classification.</title>
        <authorList>
            <person name="Goeker M."/>
        </authorList>
    </citation>
    <scope>NUCLEOTIDE SEQUENCE [LARGE SCALE GENOMIC DNA]</scope>
    <source>
        <strain evidence="1 2">DSM 22008</strain>
    </source>
</reference>
<name>A0A420WKR8_9PROT</name>
<organism evidence="1 2">
    <name type="scientific">Litorimonas taeanensis</name>
    <dbReference type="NCBI Taxonomy" id="568099"/>
    <lineage>
        <taxon>Bacteria</taxon>
        <taxon>Pseudomonadati</taxon>
        <taxon>Pseudomonadota</taxon>
        <taxon>Alphaproteobacteria</taxon>
        <taxon>Maricaulales</taxon>
        <taxon>Robiginitomaculaceae</taxon>
    </lineage>
</organism>
<gene>
    <name evidence="1" type="ORF">DES40_0835</name>
</gene>
<dbReference type="InParanoid" id="A0A420WKR8"/>
<keyword evidence="2" id="KW-1185">Reference proteome</keyword>
<accession>A0A420WKR8</accession>
<sequence length="40" mass="4821">MIRRYYLKFQFFYVGNVGISQLLHKKLTKKPSKTGFLMTH</sequence>
<dbReference type="EMBL" id="RBII01000001">
    <property type="protein sequence ID" value="RKQ71512.1"/>
    <property type="molecule type" value="Genomic_DNA"/>
</dbReference>
<proteinExistence type="predicted"/>